<dbReference type="GO" id="GO:0003677">
    <property type="term" value="F:DNA binding"/>
    <property type="evidence" value="ECO:0007669"/>
    <property type="project" value="TreeGrafter"/>
</dbReference>
<gene>
    <name evidence="2" type="ORF">CY34DRAFT_38904</name>
</gene>
<dbReference type="STRING" id="930992.A0A0D0ACV9"/>
<accession>A0A0D0ACV9</accession>
<dbReference type="PANTHER" id="PTHR19303:SF74">
    <property type="entry name" value="POGO TRANSPOSABLE ELEMENT WITH KRAB DOMAIN"/>
    <property type="match status" value="1"/>
</dbReference>
<dbReference type="AlphaFoldDB" id="A0A0D0ACV9"/>
<evidence type="ECO:0000313" key="3">
    <source>
        <dbReference type="Proteomes" id="UP000054485"/>
    </source>
</evidence>
<keyword evidence="3" id="KW-1185">Reference proteome</keyword>
<dbReference type="GO" id="GO:0005634">
    <property type="term" value="C:nucleus"/>
    <property type="evidence" value="ECO:0007669"/>
    <property type="project" value="TreeGrafter"/>
</dbReference>
<dbReference type="OrthoDB" id="3238847at2759"/>
<evidence type="ECO:0000313" key="2">
    <source>
        <dbReference type="EMBL" id="KIK32132.1"/>
    </source>
</evidence>
<dbReference type="InterPro" id="IPR050863">
    <property type="entry name" value="CenT-Element_Derived"/>
</dbReference>
<dbReference type="HOGENOM" id="CLU_013929_2_2_1"/>
<dbReference type="InterPro" id="IPR004875">
    <property type="entry name" value="DDE_SF_endonuclease_dom"/>
</dbReference>
<dbReference type="Proteomes" id="UP000054485">
    <property type="component" value="Unassembled WGS sequence"/>
</dbReference>
<feature type="non-terminal residue" evidence="2">
    <location>
        <position position="256"/>
    </location>
</feature>
<reference evidence="3" key="2">
    <citation type="submission" date="2015-01" db="EMBL/GenBank/DDBJ databases">
        <title>Evolutionary Origins and Diversification of the Mycorrhizal Mutualists.</title>
        <authorList>
            <consortium name="DOE Joint Genome Institute"/>
            <consortium name="Mycorrhizal Genomics Consortium"/>
            <person name="Kohler A."/>
            <person name="Kuo A."/>
            <person name="Nagy L.G."/>
            <person name="Floudas D."/>
            <person name="Copeland A."/>
            <person name="Barry K.W."/>
            <person name="Cichocki N."/>
            <person name="Veneault-Fourrey C."/>
            <person name="LaButti K."/>
            <person name="Lindquist E.A."/>
            <person name="Lipzen A."/>
            <person name="Lundell T."/>
            <person name="Morin E."/>
            <person name="Murat C."/>
            <person name="Riley R."/>
            <person name="Ohm R."/>
            <person name="Sun H."/>
            <person name="Tunlid A."/>
            <person name="Henrissat B."/>
            <person name="Grigoriev I.V."/>
            <person name="Hibbett D.S."/>
            <person name="Martin F."/>
        </authorList>
    </citation>
    <scope>NUCLEOTIDE SEQUENCE [LARGE SCALE GENOMIC DNA]</scope>
    <source>
        <strain evidence="3">UH-Slu-Lm8-n1</strain>
    </source>
</reference>
<evidence type="ECO:0000259" key="1">
    <source>
        <dbReference type="Pfam" id="PF03184"/>
    </source>
</evidence>
<sequence length="256" mass="28970">IEEDCMWASDESGFQPGMGFKERVIGPAKQKTQHLQRDGNRENITVTVTICADGTDIPPTVIYKGKSFSTSWHDENTLGASIAHSPKGWTDGVIGRLWIEDFDKKTNEKANGHARLLLVDGHNSHYTREFLDYARTHNIHVLCYPSHSTHVYQGLDVVIFGPLKHYWTQERDQFESLKRQKVTKANFISIYSRAHKKALTPENIKAAFRKTGAWPFNPDVVTTKMMAPSLETSSKGCLPLPQTSPVKVLTRTIKQY</sequence>
<name>A0A0D0ACV9_9AGAM</name>
<dbReference type="InParanoid" id="A0A0D0ACV9"/>
<dbReference type="PANTHER" id="PTHR19303">
    <property type="entry name" value="TRANSPOSON"/>
    <property type="match status" value="1"/>
</dbReference>
<organism evidence="2 3">
    <name type="scientific">Suillus luteus UH-Slu-Lm8-n1</name>
    <dbReference type="NCBI Taxonomy" id="930992"/>
    <lineage>
        <taxon>Eukaryota</taxon>
        <taxon>Fungi</taxon>
        <taxon>Dikarya</taxon>
        <taxon>Basidiomycota</taxon>
        <taxon>Agaricomycotina</taxon>
        <taxon>Agaricomycetes</taxon>
        <taxon>Agaricomycetidae</taxon>
        <taxon>Boletales</taxon>
        <taxon>Suillineae</taxon>
        <taxon>Suillaceae</taxon>
        <taxon>Suillus</taxon>
    </lineage>
</organism>
<proteinExistence type="predicted"/>
<reference evidence="2 3" key="1">
    <citation type="submission" date="2014-04" db="EMBL/GenBank/DDBJ databases">
        <authorList>
            <consortium name="DOE Joint Genome Institute"/>
            <person name="Kuo A."/>
            <person name="Ruytinx J."/>
            <person name="Rineau F."/>
            <person name="Colpaert J."/>
            <person name="Kohler A."/>
            <person name="Nagy L.G."/>
            <person name="Floudas D."/>
            <person name="Copeland A."/>
            <person name="Barry K.W."/>
            <person name="Cichocki N."/>
            <person name="Veneault-Fourrey C."/>
            <person name="LaButti K."/>
            <person name="Lindquist E.A."/>
            <person name="Lipzen A."/>
            <person name="Lundell T."/>
            <person name="Morin E."/>
            <person name="Murat C."/>
            <person name="Sun H."/>
            <person name="Tunlid A."/>
            <person name="Henrissat B."/>
            <person name="Grigoriev I.V."/>
            <person name="Hibbett D.S."/>
            <person name="Martin F."/>
            <person name="Nordberg H.P."/>
            <person name="Cantor M.N."/>
            <person name="Hua S.X."/>
        </authorList>
    </citation>
    <scope>NUCLEOTIDE SEQUENCE [LARGE SCALE GENOMIC DNA]</scope>
    <source>
        <strain evidence="2 3">UH-Slu-Lm8-n1</strain>
    </source>
</reference>
<feature type="domain" description="DDE-1" evidence="1">
    <location>
        <begin position="45"/>
        <end position="208"/>
    </location>
</feature>
<protein>
    <submittedName>
        <fullName evidence="2">Unplaced genomic scaffold CY34scaffold_1257, whole genome shotgun sequence</fullName>
    </submittedName>
</protein>
<feature type="non-terminal residue" evidence="2">
    <location>
        <position position="1"/>
    </location>
</feature>
<dbReference type="Pfam" id="PF03184">
    <property type="entry name" value="DDE_1"/>
    <property type="match status" value="1"/>
</dbReference>
<dbReference type="EMBL" id="KN836388">
    <property type="protein sequence ID" value="KIK32132.1"/>
    <property type="molecule type" value="Genomic_DNA"/>
</dbReference>